<feature type="region of interest" description="Disordered" evidence="1">
    <location>
        <begin position="283"/>
        <end position="399"/>
    </location>
</feature>
<dbReference type="EMBL" id="JANVFS010000039">
    <property type="protein sequence ID" value="KAJ4467904.1"/>
    <property type="molecule type" value="Genomic_DNA"/>
</dbReference>
<evidence type="ECO:0000313" key="2">
    <source>
        <dbReference type="EMBL" id="KAJ4467904.1"/>
    </source>
</evidence>
<feature type="compositionally biased region" description="Basic and acidic residues" evidence="1">
    <location>
        <begin position="314"/>
        <end position="326"/>
    </location>
</feature>
<organism evidence="2 3">
    <name type="scientific">Lentinula lateritia</name>
    <dbReference type="NCBI Taxonomy" id="40482"/>
    <lineage>
        <taxon>Eukaryota</taxon>
        <taxon>Fungi</taxon>
        <taxon>Dikarya</taxon>
        <taxon>Basidiomycota</taxon>
        <taxon>Agaricomycotina</taxon>
        <taxon>Agaricomycetes</taxon>
        <taxon>Agaricomycetidae</taxon>
        <taxon>Agaricales</taxon>
        <taxon>Marasmiineae</taxon>
        <taxon>Omphalotaceae</taxon>
        <taxon>Lentinula</taxon>
    </lineage>
</organism>
<feature type="compositionally biased region" description="Basic and acidic residues" evidence="1">
    <location>
        <begin position="354"/>
        <end position="377"/>
    </location>
</feature>
<proteinExistence type="predicted"/>
<evidence type="ECO:0000313" key="3">
    <source>
        <dbReference type="Proteomes" id="UP001150238"/>
    </source>
</evidence>
<sequence>MSAATMDHDESGDEPLATSLLLSPMSEAPDVMVDSLGNATMEARVEKEYGIDLDMSSVSKVVQVASKLKKTAIAVGGWQMEMRNAFRDETLTLRQDHSKLEERVARVEKGRAGGEKAGEFVLRPELALLKSRVQNVEKVALKMPTGSEIDGRLAVALKGVKEDMADTCGGIQGEMRALRGIVKNDVKVVSKEARDDGRAVRAELKGEIQRVTAATKESLKEIQGRLRQETESRCNEQKKKAEAYTAKVEDVVKDLVARIEVLERQNRELEGKNRDLEQRVERVAQEKRQEEEAQVERMSERAREVMGYGAQRKRLGEDEMADEGRSGKFPRGNSAESVHDMGGRGNEWSTDNRGSGHKDYRRNDSHTRGNYQHDQHDQGYGAPLPRLSRPPAFAPTAPARDKQDLKLAIGVFRGQYATANVGDQIALIAKSVPRSVIPGDVRRDEYRFGVLVMTFRSYHDRDAFTREWSAGYKNSPSEREGLKLRGIGEDF</sequence>
<feature type="compositionally biased region" description="Basic and acidic residues" evidence="1">
    <location>
        <begin position="283"/>
        <end position="304"/>
    </location>
</feature>
<accession>A0A9W8ZX30</accession>
<reference evidence="2" key="1">
    <citation type="submission" date="2022-08" db="EMBL/GenBank/DDBJ databases">
        <authorList>
            <consortium name="DOE Joint Genome Institute"/>
            <person name="Min B."/>
            <person name="Riley R."/>
            <person name="Sierra-Patev S."/>
            <person name="Naranjo-Ortiz M."/>
            <person name="Looney B."/>
            <person name="Konkel Z."/>
            <person name="Slot J.C."/>
            <person name="Sakamoto Y."/>
            <person name="Steenwyk J.L."/>
            <person name="Rokas A."/>
            <person name="Carro J."/>
            <person name="Camarero S."/>
            <person name="Ferreira P."/>
            <person name="Molpeceres G."/>
            <person name="Ruiz-Duenas F.J."/>
            <person name="Serrano A."/>
            <person name="Henrissat B."/>
            <person name="Drula E."/>
            <person name="Hughes K.W."/>
            <person name="Mata J.L."/>
            <person name="Ishikawa N.K."/>
            <person name="Vargas-Isla R."/>
            <person name="Ushijima S."/>
            <person name="Smith C.A."/>
            <person name="Ahrendt S."/>
            <person name="Andreopoulos W."/>
            <person name="He G."/>
            <person name="Labutti K."/>
            <person name="Lipzen A."/>
            <person name="Ng V."/>
            <person name="Sandor L."/>
            <person name="Barry K."/>
            <person name="Martinez A.T."/>
            <person name="Xiao Y."/>
            <person name="Gibbons J.G."/>
            <person name="Terashima K."/>
            <person name="Hibbett D.S."/>
            <person name="Grigoriev I.V."/>
        </authorList>
    </citation>
    <scope>NUCLEOTIDE SEQUENCE</scope>
    <source>
        <strain evidence="2">Sp2 HRB7682 ss15</strain>
    </source>
</reference>
<dbReference type="AlphaFoldDB" id="A0A9W8ZX30"/>
<gene>
    <name evidence="2" type="ORF">C8J55DRAFT_492479</name>
</gene>
<dbReference type="Proteomes" id="UP001150238">
    <property type="component" value="Unassembled WGS sequence"/>
</dbReference>
<evidence type="ECO:0000256" key="1">
    <source>
        <dbReference type="SAM" id="MobiDB-lite"/>
    </source>
</evidence>
<protein>
    <submittedName>
        <fullName evidence="2">Uncharacterized protein</fullName>
    </submittedName>
</protein>
<name>A0A9W8ZX30_9AGAR</name>
<reference evidence="2" key="2">
    <citation type="journal article" date="2023" name="Proc. Natl. Acad. Sci. U.S.A.">
        <title>A global phylogenomic analysis of the shiitake genus Lentinula.</title>
        <authorList>
            <person name="Sierra-Patev S."/>
            <person name="Min B."/>
            <person name="Naranjo-Ortiz M."/>
            <person name="Looney B."/>
            <person name="Konkel Z."/>
            <person name="Slot J.C."/>
            <person name="Sakamoto Y."/>
            <person name="Steenwyk J.L."/>
            <person name="Rokas A."/>
            <person name="Carro J."/>
            <person name="Camarero S."/>
            <person name="Ferreira P."/>
            <person name="Molpeceres G."/>
            <person name="Ruiz-Duenas F.J."/>
            <person name="Serrano A."/>
            <person name="Henrissat B."/>
            <person name="Drula E."/>
            <person name="Hughes K.W."/>
            <person name="Mata J.L."/>
            <person name="Ishikawa N.K."/>
            <person name="Vargas-Isla R."/>
            <person name="Ushijima S."/>
            <person name="Smith C.A."/>
            <person name="Donoghue J."/>
            <person name="Ahrendt S."/>
            <person name="Andreopoulos W."/>
            <person name="He G."/>
            <person name="LaButti K."/>
            <person name="Lipzen A."/>
            <person name="Ng V."/>
            <person name="Riley R."/>
            <person name="Sandor L."/>
            <person name="Barry K."/>
            <person name="Martinez A.T."/>
            <person name="Xiao Y."/>
            <person name="Gibbons J.G."/>
            <person name="Terashima K."/>
            <person name="Grigoriev I.V."/>
            <person name="Hibbett D."/>
        </authorList>
    </citation>
    <scope>NUCLEOTIDE SEQUENCE</scope>
    <source>
        <strain evidence="2">Sp2 HRB7682 ss15</strain>
    </source>
</reference>
<comment type="caution">
    <text evidence="2">The sequence shown here is derived from an EMBL/GenBank/DDBJ whole genome shotgun (WGS) entry which is preliminary data.</text>
</comment>